<organism evidence="1 2">
    <name type="scientific">Solirubrobacter phytolaccae</name>
    <dbReference type="NCBI Taxonomy" id="1404360"/>
    <lineage>
        <taxon>Bacteria</taxon>
        <taxon>Bacillati</taxon>
        <taxon>Actinomycetota</taxon>
        <taxon>Thermoleophilia</taxon>
        <taxon>Solirubrobacterales</taxon>
        <taxon>Solirubrobacteraceae</taxon>
        <taxon>Solirubrobacter</taxon>
    </lineage>
</organism>
<name>A0A9X3NDJ3_9ACTN</name>
<dbReference type="RefSeq" id="WP_270027295.1">
    <property type="nucleotide sequence ID" value="NZ_JAPDDP010000043.1"/>
</dbReference>
<evidence type="ECO:0000313" key="2">
    <source>
        <dbReference type="Proteomes" id="UP001147653"/>
    </source>
</evidence>
<dbReference type="Proteomes" id="UP001147653">
    <property type="component" value="Unassembled WGS sequence"/>
</dbReference>
<sequence>MSTIPIRVPAEVHQQVSRLAKLCGNQPAELLAAAWSEYLERHRDDFASDLEKAAALVRDGSLDELVDFVQDAHATDLVVDADDLAAAQQDEAVIEAVAAARRAVEASRSAGRRHEL</sequence>
<dbReference type="AlphaFoldDB" id="A0A9X3NDJ3"/>
<gene>
    <name evidence="1" type="ORF">OJ997_21540</name>
</gene>
<proteinExistence type="predicted"/>
<protein>
    <submittedName>
        <fullName evidence="1">Uncharacterized protein</fullName>
    </submittedName>
</protein>
<reference evidence="1" key="1">
    <citation type="submission" date="2022-10" db="EMBL/GenBank/DDBJ databases">
        <title>The WGS of Solirubrobacter phytolaccae KCTC 29190.</title>
        <authorList>
            <person name="Jiang Z."/>
        </authorList>
    </citation>
    <scope>NUCLEOTIDE SEQUENCE</scope>
    <source>
        <strain evidence="1">KCTC 29190</strain>
    </source>
</reference>
<comment type="caution">
    <text evidence="1">The sequence shown here is derived from an EMBL/GenBank/DDBJ whole genome shotgun (WGS) entry which is preliminary data.</text>
</comment>
<dbReference type="EMBL" id="JAPDDP010000043">
    <property type="protein sequence ID" value="MDA0182910.1"/>
    <property type="molecule type" value="Genomic_DNA"/>
</dbReference>
<accession>A0A9X3NDJ3</accession>
<keyword evidence="2" id="KW-1185">Reference proteome</keyword>
<evidence type="ECO:0000313" key="1">
    <source>
        <dbReference type="EMBL" id="MDA0182910.1"/>
    </source>
</evidence>